<keyword evidence="4" id="KW-1185">Reference proteome</keyword>
<dbReference type="RefSeq" id="WP_255921670.1">
    <property type="nucleotide sequence ID" value="NZ_JANFNG010000015.1"/>
</dbReference>
<comment type="similarity">
    <text evidence="1">Belongs to the YciI family.</text>
</comment>
<dbReference type="PANTHER" id="PTHR37828:SF1">
    <property type="entry name" value="YCII-RELATED DOMAIN-CONTAINING PROTEIN"/>
    <property type="match status" value="1"/>
</dbReference>
<dbReference type="Proteomes" id="UP001057702">
    <property type="component" value="Unassembled WGS sequence"/>
</dbReference>
<dbReference type="EMBL" id="JANFNG010000015">
    <property type="protein sequence ID" value="MCQ4082769.1"/>
    <property type="molecule type" value="Genomic_DNA"/>
</dbReference>
<evidence type="ECO:0000313" key="4">
    <source>
        <dbReference type="Proteomes" id="UP001057702"/>
    </source>
</evidence>
<gene>
    <name evidence="3" type="ORF">NGB36_19710</name>
</gene>
<dbReference type="SUPFAM" id="SSF54909">
    <property type="entry name" value="Dimeric alpha+beta barrel"/>
    <property type="match status" value="1"/>
</dbReference>
<organism evidence="3 4">
    <name type="scientific">Streptomyces humicola</name>
    <dbReference type="NCBI Taxonomy" id="2953240"/>
    <lineage>
        <taxon>Bacteria</taxon>
        <taxon>Bacillati</taxon>
        <taxon>Actinomycetota</taxon>
        <taxon>Actinomycetes</taxon>
        <taxon>Kitasatosporales</taxon>
        <taxon>Streptomycetaceae</taxon>
        <taxon>Streptomyces</taxon>
    </lineage>
</organism>
<dbReference type="InterPro" id="IPR011008">
    <property type="entry name" value="Dimeric_a/b-barrel"/>
</dbReference>
<name>A0ABT1PYK6_9ACTN</name>
<evidence type="ECO:0000259" key="2">
    <source>
        <dbReference type="Pfam" id="PF03795"/>
    </source>
</evidence>
<accession>A0ABT1PYK6</accession>
<reference evidence="3" key="1">
    <citation type="submission" date="2022-06" db="EMBL/GenBank/DDBJ databases">
        <title>Draft genome sequence of Streptomyces sp. RB6PN25 isolated from peat swamp forest in Thailand.</title>
        <authorList>
            <person name="Duangmal K."/>
            <person name="Klaysubun C."/>
        </authorList>
    </citation>
    <scope>NUCLEOTIDE SEQUENCE</scope>
    <source>
        <strain evidence="3">RB6PN25</strain>
    </source>
</reference>
<dbReference type="Gene3D" id="3.30.70.1060">
    <property type="entry name" value="Dimeric alpha+beta barrel"/>
    <property type="match status" value="1"/>
</dbReference>
<sequence>MFVLEVTYTAPIERVEAALPDHIAWLEKQYAAGYFLASGRKVPRDGGIMLAVAPDRATIEAVAATDPFVTADVCEYRITEFVPTQTAQGLEQYREQPPA</sequence>
<evidence type="ECO:0000313" key="3">
    <source>
        <dbReference type="EMBL" id="MCQ4082769.1"/>
    </source>
</evidence>
<comment type="caution">
    <text evidence="3">The sequence shown here is derived from an EMBL/GenBank/DDBJ whole genome shotgun (WGS) entry which is preliminary data.</text>
</comment>
<evidence type="ECO:0000256" key="1">
    <source>
        <dbReference type="ARBA" id="ARBA00007689"/>
    </source>
</evidence>
<dbReference type="InterPro" id="IPR005545">
    <property type="entry name" value="YCII"/>
</dbReference>
<protein>
    <submittedName>
        <fullName evidence="3">YciI family protein</fullName>
    </submittedName>
</protein>
<dbReference type="PANTHER" id="PTHR37828">
    <property type="entry name" value="GSR2449 PROTEIN"/>
    <property type="match status" value="1"/>
</dbReference>
<proteinExistence type="inferred from homology"/>
<dbReference type="Pfam" id="PF03795">
    <property type="entry name" value="YCII"/>
    <property type="match status" value="1"/>
</dbReference>
<feature type="domain" description="YCII-related" evidence="2">
    <location>
        <begin position="1"/>
        <end position="81"/>
    </location>
</feature>